<feature type="transmembrane region" description="Helical" evidence="2">
    <location>
        <begin position="65"/>
        <end position="87"/>
    </location>
</feature>
<keyword evidence="2" id="KW-1133">Transmembrane helix</keyword>
<evidence type="ECO:0000313" key="4">
    <source>
        <dbReference type="Proteomes" id="UP000603453"/>
    </source>
</evidence>
<keyword evidence="2" id="KW-0812">Transmembrane</keyword>
<accession>A0A8H7RF41</accession>
<dbReference type="Proteomes" id="UP000603453">
    <property type="component" value="Unassembled WGS sequence"/>
</dbReference>
<evidence type="ECO:0000256" key="2">
    <source>
        <dbReference type="SAM" id="Phobius"/>
    </source>
</evidence>
<protein>
    <submittedName>
        <fullName evidence="3">Uncharacterized protein</fullName>
    </submittedName>
</protein>
<feature type="compositionally biased region" description="Low complexity" evidence="1">
    <location>
        <begin position="30"/>
        <end position="42"/>
    </location>
</feature>
<feature type="transmembrane region" description="Helical" evidence="2">
    <location>
        <begin position="220"/>
        <end position="242"/>
    </location>
</feature>
<dbReference type="EMBL" id="JAEPRD010000014">
    <property type="protein sequence ID" value="KAG2209809.1"/>
    <property type="molecule type" value="Genomic_DNA"/>
</dbReference>
<organism evidence="3 4">
    <name type="scientific">Mucor saturninus</name>
    <dbReference type="NCBI Taxonomy" id="64648"/>
    <lineage>
        <taxon>Eukaryota</taxon>
        <taxon>Fungi</taxon>
        <taxon>Fungi incertae sedis</taxon>
        <taxon>Mucoromycota</taxon>
        <taxon>Mucoromycotina</taxon>
        <taxon>Mucoromycetes</taxon>
        <taxon>Mucorales</taxon>
        <taxon>Mucorineae</taxon>
        <taxon>Mucoraceae</taxon>
        <taxon>Mucor</taxon>
    </lineage>
</organism>
<dbReference type="NCBIfam" id="NF041646">
    <property type="entry name" value="VC0807_fam"/>
    <property type="match status" value="1"/>
</dbReference>
<feature type="transmembrane region" description="Helical" evidence="2">
    <location>
        <begin position="120"/>
        <end position="138"/>
    </location>
</feature>
<feature type="compositionally biased region" description="Basic and acidic residues" evidence="1">
    <location>
        <begin position="7"/>
        <end position="16"/>
    </location>
</feature>
<gene>
    <name evidence="3" type="ORF">INT47_001958</name>
</gene>
<comment type="caution">
    <text evidence="3">The sequence shown here is derived from an EMBL/GenBank/DDBJ whole genome shotgun (WGS) entry which is preliminary data.</text>
</comment>
<proteinExistence type="predicted"/>
<dbReference type="AlphaFoldDB" id="A0A8H7RF41"/>
<keyword evidence="4" id="KW-1185">Reference proteome</keyword>
<feature type="transmembrane region" description="Helical" evidence="2">
    <location>
        <begin position="150"/>
        <end position="167"/>
    </location>
</feature>
<reference evidence="3" key="1">
    <citation type="submission" date="2020-12" db="EMBL/GenBank/DDBJ databases">
        <title>Metabolic potential, ecology and presence of endohyphal bacteria is reflected in genomic diversity of Mucoromycotina.</title>
        <authorList>
            <person name="Muszewska A."/>
            <person name="Okrasinska A."/>
            <person name="Steczkiewicz K."/>
            <person name="Drgas O."/>
            <person name="Orlowska M."/>
            <person name="Perlinska-Lenart U."/>
            <person name="Aleksandrzak-Piekarczyk T."/>
            <person name="Szatraj K."/>
            <person name="Zielenkiewicz U."/>
            <person name="Pilsyk S."/>
            <person name="Malc E."/>
            <person name="Mieczkowski P."/>
            <person name="Kruszewska J.S."/>
            <person name="Biernat P."/>
            <person name="Pawlowska J."/>
        </authorList>
    </citation>
    <scope>NUCLEOTIDE SEQUENCE</scope>
    <source>
        <strain evidence="3">WA0000017839</strain>
    </source>
</reference>
<feature type="region of interest" description="Disordered" evidence="1">
    <location>
        <begin position="1"/>
        <end position="51"/>
    </location>
</feature>
<evidence type="ECO:0000313" key="3">
    <source>
        <dbReference type="EMBL" id="KAG2209809.1"/>
    </source>
</evidence>
<feature type="transmembrane region" description="Helical" evidence="2">
    <location>
        <begin position="254"/>
        <end position="278"/>
    </location>
</feature>
<dbReference type="OrthoDB" id="10043543at2759"/>
<sequence length="299" mass="33559">MQSSKYTSEEIERRGSMETVLPDTAKLNNDSDVPSSSSVSIDTSEKKEPEATLTNKEKMKLIAQYVMPLVTTLLIDVALPLILYYVLKIWLSLIVALVLSGIPPLLHIIYKFWKKRKVDVLGCIIVIAFILTAVLSLISGDVRVALLRDSATTAIVGVIFLISLIPLKTRWFRIRPIIFVIGKQMMEGAPPHTWTDIEGEKHEKDQMEFIWELSSMFRKYCYIVSGLWGVILMGEFAAKVIMIKSTLSVDQVVLYGNIIVAVVVVLMTVGSTVTSTFVQKKIVVLMAEWKSANDFTKKQ</sequence>
<feature type="transmembrane region" description="Helical" evidence="2">
    <location>
        <begin position="93"/>
        <end position="113"/>
    </location>
</feature>
<keyword evidence="2" id="KW-0472">Membrane</keyword>
<evidence type="ECO:0000256" key="1">
    <source>
        <dbReference type="SAM" id="MobiDB-lite"/>
    </source>
</evidence>
<name>A0A8H7RF41_9FUNG</name>